<dbReference type="AlphaFoldDB" id="A0A1F5TS91"/>
<evidence type="ECO:0000313" key="3">
    <source>
        <dbReference type="EMBL" id="OGF41805.1"/>
    </source>
</evidence>
<keyword evidence="2" id="KW-1133">Transmembrane helix</keyword>
<feature type="coiled-coil region" evidence="1">
    <location>
        <begin position="55"/>
        <end position="92"/>
    </location>
</feature>
<feature type="transmembrane region" description="Helical" evidence="2">
    <location>
        <begin position="12"/>
        <end position="29"/>
    </location>
</feature>
<keyword evidence="1" id="KW-0175">Coiled coil</keyword>
<keyword evidence="2" id="KW-0812">Transmembrane</keyword>
<proteinExistence type="predicted"/>
<protein>
    <submittedName>
        <fullName evidence="3">Uncharacterized protein</fullName>
    </submittedName>
</protein>
<sequence length="125" mass="14419">MLKKTIKTIHNLRIFFLAFILVSFLYNIGLGPIDIGKIIGAKFSSAIGVSAGVPANQINTLAMQLEEKEKKLAQKEQELIKKEEDLRKIIREDKTVIFLMVGIVVLFILVMLNYYFDYRRRKKSK</sequence>
<evidence type="ECO:0000256" key="1">
    <source>
        <dbReference type="SAM" id="Coils"/>
    </source>
</evidence>
<name>A0A1F5TS91_9BACT</name>
<dbReference type="EMBL" id="MFGO01000004">
    <property type="protein sequence ID" value="OGF41805.1"/>
    <property type="molecule type" value="Genomic_DNA"/>
</dbReference>
<comment type="caution">
    <text evidence="3">The sequence shown here is derived from an EMBL/GenBank/DDBJ whole genome shotgun (WGS) entry which is preliminary data.</text>
</comment>
<evidence type="ECO:0000313" key="4">
    <source>
        <dbReference type="Proteomes" id="UP000177579"/>
    </source>
</evidence>
<evidence type="ECO:0000256" key="2">
    <source>
        <dbReference type="SAM" id="Phobius"/>
    </source>
</evidence>
<gene>
    <name evidence="3" type="ORF">A2531_05245</name>
</gene>
<organism evidence="3 4">
    <name type="scientific">Candidatus Falkowbacteria bacterium RIFOXYD2_FULL_34_120</name>
    <dbReference type="NCBI Taxonomy" id="1798007"/>
    <lineage>
        <taxon>Bacteria</taxon>
        <taxon>Candidatus Falkowiibacteriota</taxon>
    </lineage>
</organism>
<dbReference type="Proteomes" id="UP000177579">
    <property type="component" value="Unassembled WGS sequence"/>
</dbReference>
<accession>A0A1F5TS91</accession>
<reference evidence="3 4" key="1">
    <citation type="journal article" date="2016" name="Nat. Commun.">
        <title>Thousands of microbial genomes shed light on interconnected biogeochemical processes in an aquifer system.</title>
        <authorList>
            <person name="Anantharaman K."/>
            <person name="Brown C.T."/>
            <person name="Hug L.A."/>
            <person name="Sharon I."/>
            <person name="Castelle C.J."/>
            <person name="Probst A.J."/>
            <person name="Thomas B.C."/>
            <person name="Singh A."/>
            <person name="Wilkins M.J."/>
            <person name="Karaoz U."/>
            <person name="Brodie E.L."/>
            <person name="Williams K.H."/>
            <person name="Hubbard S.S."/>
            <person name="Banfield J.F."/>
        </authorList>
    </citation>
    <scope>NUCLEOTIDE SEQUENCE [LARGE SCALE GENOMIC DNA]</scope>
</reference>
<keyword evidence="2" id="KW-0472">Membrane</keyword>
<feature type="transmembrane region" description="Helical" evidence="2">
    <location>
        <begin position="96"/>
        <end position="116"/>
    </location>
</feature>